<feature type="compositionally biased region" description="Basic residues" evidence="1">
    <location>
        <begin position="154"/>
        <end position="163"/>
    </location>
</feature>
<gene>
    <name evidence="3" type="ORF">HRbin17_00817</name>
</gene>
<feature type="region of interest" description="Disordered" evidence="1">
    <location>
        <begin position="142"/>
        <end position="174"/>
    </location>
</feature>
<dbReference type="EMBL" id="BEHT01000009">
    <property type="protein sequence ID" value="GBC98315.1"/>
    <property type="molecule type" value="Genomic_DNA"/>
</dbReference>
<dbReference type="InterPro" id="IPR000551">
    <property type="entry name" value="MerR-type_HTH_dom"/>
</dbReference>
<reference evidence="4" key="1">
    <citation type="submission" date="2017-09" db="EMBL/GenBank/DDBJ databases">
        <title>Metaegenomics of thermophilic ammonia-oxidizing enrichment culture.</title>
        <authorList>
            <person name="Kato S."/>
            <person name="Suzuki K."/>
        </authorList>
    </citation>
    <scope>NUCLEOTIDE SEQUENCE [LARGE SCALE GENOMIC DNA]</scope>
</reference>
<name>A0A2H5XAX1_9BACT</name>
<dbReference type="Gene3D" id="1.10.1660.10">
    <property type="match status" value="1"/>
</dbReference>
<evidence type="ECO:0000313" key="4">
    <source>
        <dbReference type="Proteomes" id="UP000236173"/>
    </source>
</evidence>
<evidence type="ECO:0000259" key="2">
    <source>
        <dbReference type="Pfam" id="PF13411"/>
    </source>
</evidence>
<dbReference type="SUPFAM" id="SSF46955">
    <property type="entry name" value="Putative DNA-binding domain"/>
    <property type="match status" value="1"/>
</dbReference>
<sequence>MPRRTRKEWLTEREAADLLGVRPSLLSTWRKKGLIAVHENPHRRGVLYDAQELIRIKQLADRLAQLGMPSPVSAAVRGRVPVRWLSRLLGISRQRIYQLTPGSLTWDHALTLIERRMSQNPALKNIYQTMKRLQTAVAEGVRQRVGRGEPPRASRTRTRRTKVAARTVGKPSQR</sequence>
<feature type="domain" description="HTH merR-type" evidence="2">
    <location>
        <begin position="13"/>
        <end position="60"/>
    </location>
</feature>
<dbReference type="AlphaFoldDB" id="A0A2H5XAX1"/>
<dbReference type="GO" id="GO:0006355">
    <property type="term" value="P:regulation of DNA-templated transcription"/>
    <property type="evidence" value="ECO:0007669"/>
    <property type="project" value="InterPro"/>
</dbReference>
<dbReference type="GO" id="GO:0003677">
    <property type="term" value="F:DNA binding"/>
    <property type="evidence" value="ECO:0007669"/>
    <property type="project" value="InterPro"/>
</dbReference>
<accession>A0A2H5XAX1</accession>
<dbReference type="Pfam" id="PF13411">
    <property type="entry name" value="MerR_1"/>
    <property type="match status" value="1"/>
</dbReference>
<evidence type="ECO:0000256" key="1">
    <source>
        <dbReference type="SAM" id="MobiDB-lite"/>
    </source>
</evidence>
<comment type="caution">
    <text evidence="3">The sequence shown here is derived from an EMBL/GenBank/DDBJ whole genome shotgun (WGS) entry which is preliminary data.</text>
</comment>
<organism evidence="3 4">
    <name type="scientific">Candidatus Fervidibacter japonicus</name>
    <dbReference type="NCBI Taxonomy" id="2035412"/>
    <lineage>
        <taxon>Bacteria</taxon>
        <taxon>Candidatus Fervidibacterota</taxon>
        <taxon>Candidatus Fervidibacter</taxon>
    </lineage>
</organism>
<dbReference type="Proteomes" id="UP000236173">
    <property type="component" value="Unassembled WGS sequence"/>
</dbReference>
<evidence type="ECO:0000313" key="3">
    <source>
        <dbReference type="EMBL" id="GBC98315.1"/>
    </source>
</evidence>
<proteinExistence type="predicted"/>
<protein>
    <recommendedName>
        <fullName evidence="2">HTH merR-type domain-containing protein</fullName>
    </recommendedName>
</protein>
<dbReference type="InterPro" id="IPR009061">
    <property type="entry name" value="DNA-bd_dom_put_sf"/>
</dbReference>